<comment type="caution">
    <text evidence="1">The sequence shown here is derived from an EMBL/GenBank/DDBJ whole genome shotgun (WGS) entry which is preliminary data.</text>
</comment>
<keyword evidence="2" id="KW-1185">Reference proteome</keyword>
<evidence type="ECO:0000313" key="2">
    <source>
        <dbReference type="Proteomes" id="UP001409291"/>
    </source>
</evidence>
<accession>A0ABV0C1T5</accession>
<dbReference type="Proteomes" id="UP001409291">
    <property type="component" value="Unassembled WGS sequence"/>
</dbReference>
<name>A0ABV0C1T5_9SPHI</name>
<gene>
    <name evidence="1" type="ORF">ABE541_20655</name>
</gene>
<organism evidence="1 2">
    <name type="scientific">Sphingobacterium kitahiroshimense</name>
    <dbReference type="NCBI Taxonomy" id="470446"/>
    <lineage>
        <taxon>Bacteria</taxon>
        <taxon>Pseudomonadati</taxon>
        <taxon>Bacteroidota</taxon>
        <taxon>Sphingobacteriia</taxon>
        <taxon>Sphingobacteriales</taxon>
        <taxon>Sphingobacteriaceae</taxon>
        <taxon>Sphingobacterium</taxon>
    </lineage>
</organism>
<evidence type="ECO:0000313" key="1">
    <source>
        <dbReference type="EMBL" id="MEN5379689.1"/>
    </source>
</evidence>
<dbReference type="RefSeq" id="WP_132771340.1">
    <property type="nucleotide sequence ID" value="NZ_JAOQNK010000001.1"/>
</dbReference>
<reference evidence="1 2" key="1">
    <citation type="submission" date="2024-04" db="EMBL/GenBank/DDBJ databases">
        <title>WGS of bacteria from Torrens River.</title>
        <authorList>
            <person name="Wyrsch E.R."/>
            <person name="Drigo B."/>
        </authorList>
    </citation>
    <scope>NUCLEOTIDE SEQUENCE [LARGE SCALE GENOMIC DNA]</scope>
    <source>
        <strain evidence="1 2">TWI391</strain>
    </source>
</reference>
<dbReference type="EMBL" id="JBDJNQ010000011">
    <property type="protein sequence ID" value="MEN5379689.1"/>
    <property type="molecule type" value="Genomic_DNA"/>
</dbReference>
<sequence length="120" mass="13556">MSTITLNIPVTDTALQKIKQNFTLLLDQITAEDRKQLQEAVFDSLSDKDGAPQIGDLSVSSFTFNDIEKKGRFRISFNIDRQFCCSDTISCQSDYVDFDFSYTSGNIVATGNFMNWDIDN</sequence>
<proteinExistence type="predicted"/>
<protein>
    <submittedName>
        <fullName evidence="1">Uncharacterized protein</fullName>
    </submittedName>
</protein>